<keyword evidence="1" id="KW-1133">Transmembrane helix</keyword>
<evidence type="ECO:0000256" key="1">
    <source>
        <dbReference type="SAM" id="Phobius"/>
    </source>
</evidence>
<evidence type="ECO:0000313" key="2">
    <source>
        <dbReference type="EMBL" id="SVD23665.1"/>
    </source>
</evidence>
<sequence length="76" mass="8279">MTDILVIILFILSGGASGWLGVDLLPVDNLKQVSNIEGFRIVLSIIGSFVGLAAGFVFLQLRKTFLDQIRTMPTDL</sequence>
<reference evidence="2" key="1">
    <citation type="submission" date="2018-05" db="EMBL/GenBank/DDBJ databases">
        <authorList>
            <person name="Lanie J.A."/>
            <person name="Ng W.-L."/>
            <person name="Kazmierczak K.M."/>
            <person name="Andrzejewski T.M."/>
            <person name="Davidsen T.M."/>
            <person name="Wayne K.J."/>
            <person name="Tettelin H."/>
            <person name="Glass J.I."/>
            <person name="Rusch D."/>
            <person name="Podicherti R."/>
            <person name="Tsui H.-C.T."/>
            <person name="Winkler M.E."/>
        </authorList>
    </citation>
    <scope>NUCLEOTIDE SEQUENCE</scope>
</reference>
<dbReference type="EMBL" id="UINC01137990">
    <property type="protein sequence ID" value="SVD23665.1"/>
    <property type="molecule type" value="Genomic_DNA"/>
</dbReference>
<proteinExistence type="predicted"/>
<evidence type="ECO:0008006" key="3">
    <source>
        <dbReference type="Google" id="ProtNLM"/>
    </source>
</evidence>
<keyword evidence="1" id="KW-0472">Membrane</keyword>
<name>A0A382TPH0_9ZZZZ</name>
<organism evidence="2">
    <name type="scientific">marine metagenome</name>
    <dbReference type="NCBI Taxonomy" id="408172"/>
    <lineage>
        <taxon>unclassified sequences</taxon>
        <taxon>metagenomes</taxon>
        <taxon>ecological metagenomes</taxon>
    </lineage>
</organism>
<feature type="non-terminal residue" evidence="2">
    <location>
        <position position="76"/>
    </location>
</feature>
<gene>
    <name evidence="2" type="ORF">METZ01_LOCUS376519</name>
</gene>
<dbReference type="AlphaFoldDB" id="A0A382TPH0"/>
<protein>
    <recommendedName>
        <fullName evidence="3">MHYT domain-containing protein</fullName>
    </recommendedName>
</protein>
<feature type="transmembrane region" description="Helical" evidence="1">
    <location>
        <begin position="41"/>
        <end position="61"/>
    </location>
</feature>
<keyword evidence="1" id="KW-0812">Transmembrane</keyword>
<accession>A0A382TPH0</accession>